<accession>A0AA37V3W1</accession>
<evidence type="ECO:0000313" key="4">
    <source>
        <dbReference type="Proteomes" id="UP001161325"/>
    </source>
</evidence>
<sequence>MADNGRTPRIGVVGAGALGYHHVRILRDLPGARFAGFHEQSAERRAQVASELGVPAFESLDALIDACDALTVVVPTPAHYAVARAALERGKHLLIEKPITATLDEADELLALAERNGAVVQTGHVERFNRAVRAALPYVDAPRFIESDRLAPFSMRGADVAVVLDLMIHDIDLVRTLVGSHVSEVRATGVGVLTPTVDIANARLAFESGAVANITASRVSRERLRKIRIFQQSGYLSLDLAAGNGEFFRMRRDVDLAKVAASVASTAGAPAGPLDLALFVERVPLDAPEGEPLRLEFESFVAAIRGEAPPTVTGADGREALDVALRIVSEIERTLPALRGVAAQPAVAS</sequence>
<protein>
    <submittedName>
        <fullName evidence="3">Oxidoreductase</fullName>
    </submittedName>
</protein>
<gene>
    <name evidence="3" type="ORF">rosag_37050</name>
</gene>
<dbReference type="Gene3D" id="3.30.360.10">
    <property type="entry name" value="Dihydrodipicolinate Reductase, domain 2"/>
    <property type="match status" value="1"/>
</dbReference>
<proteinExistence type="predicted"/>
<keyword evidence="4" id="KW-1185">Reference proteome</keyword>
<dbReference type="Pfam" id="PF01408">
    <property type="entry name" value="GFO_IDH_MocA"/>
    <property type="match status" value="1"/>
</dbReference>
<feature type="domain" description="Gfo/Idh/MocA-like oxidoreductase N-terminal" evidence="1">
    <location>
        <begin position="9"/>
        <end position="124"/>
    </location>
</feature>
<dbReference type="SUPFAM" id="SSF55347">
    <property type="entry name" value="Glyceraldehyde-3-phosphate dehydrogenase-like, C-terminal domain"/>
    <property type="match status" value="1"/>
</dbReference>
<evidence type="ECO:0000259" key="2">
    <source>
        <dbReference type="Pfam" id="PF22725"/>
    </source>
</evidence>
<feature type="domain" description="GFO/IDH/MocA-like oxidoreductase" evidence="2">
    <location>
        <begin position="162"/>
        <end position="235"/>
    </location>
</feature>
<evidence type="ECO:0000259" key="1">
    <source>
        <dbReference type="Pfam" id="PF01408"/>
    </source>
</evidence>
<dbReference type="Gene3D" id="3.40.50.720">
    <property type="entry name" value="NAD(P)-binding Rossmann-like Domain"/>
    <property type="match status" value="1"/>
</dbReference>
<evidence type="ECO:0000313" key="3">
    <source>
        <dbReference type="EMBL" id="GLC27192.1"/>
    </source>
</evidence>
<dbReference type="InterPro" id="IPR000683">
    <property type="entry name" value="Gfo/Idh/MocA-like_OxRdtase_N"/>
</dbReference>
<dbReference type="InterPro" id="IPR051450">
    <property type="entry name" value="Gfo/Idh/MocA_Oxidoreductases"/>
</dbReference>
<dbReference type="PANTHER" id="PTHR43377">
    <property type="entry name" value="BILIVERDIN REDUCTASE A"/>
    <property type="match status" value="1"/>
</dbReference>
<dbReference type="GO" id="GO:0000166">
    <property type="term" value="F:nucleotide binding"/>
    <property type="evidence" value="ECO:0007669"/>
    <property type="project" value="InterPro"/>
</dbReference>
<dbReference type="PANTHER" id="PTHR43377:SF1">
    <property type="entry name" value="BILIVERDIN REDUCTASE A"/>
    <property type="match status" value="1"/>
</dbReference>
<dbReference type="EMBL" id="BRXS01000006">
    <property type="protein sequence ID" value="GLC27192.1"/>
    <property type="molecule type" value="Genomic_DNA"/>
</dbReference>
<dbReference type="InterPro" id="IPR036291">
    <property type="entry name" value="NAD(P)-bd_dom_sf"/>
</dbReference>
<dbReference type="AlphaFoldDB" id="A0AA37V3W1"/>
<organism evidence="3 4">
    <name type="scientific">Roseisolibacter agri</name>
    <dbReference type="NCBI Taxonomy" id="2014610"/>
    <lineage>
        <taxon>Bacteria</taxon>
        <taxon>Pseudomonadati</taxon>
        <taxon>Gemmatimonadota</taxon>
        <taxon>Gemmatimonadia</taxon>
        <taxon>Gemmatimonadales</taxon>
        <taxon>Gemmatimonadaceae</taxon>
        <taxon>Roseisolibacter</taxon>
    </lineage>
</organism>
<name>A0AA37V3W1_9BACT</name>
<dbReference type="InterPro" id="IPR055170">
    <property type="entry name" value="GFO_IDH_MocA-like_dom"/>
</dbReference>
<reference evidence="3" key="1">
    <citation type="submission" date="2022-08" db="EMBL/GenBank/DDBJ databases">
        <title>Draft genome sequencing of Roseisolibacter agri AW1220.</title>
        <authorList>
            <person name="Tobiishi Y."/>
            <person name="Tonouchi A."/>
        </authorList>
    </citation>
    <scope>NUCLEOTIDE SEQUENCE</scope>
    <source>
        <strain evidence="3">AW1220</strain>
    </source>
</reference>
<dbReference type="Pfam" id="PF22725">
    <property type="entry name" value="GFO_IDH_MocA_C3"/>
    <property type="match status" value="1"/>
</dbReference>
<dbReference type="Proteomes" id="UP001161325">
    <property type="component" value="Unassembled WGS sequence"/>
</dbReference>
<dbReference type="SUPFAM" id="SSF51735">
    <property type="entry name" value="NAD(P)-binding Rossmann-fold domains"/>
    <property type="match status" value="1"/>
</dbReference>
<dbReference type="RefSeq" id="WP_284351639.1">
    <property type="nucleotide sequence ID" value="NZ_BRXS01000006.1"/>
</dbReference>
<comment type="caution">
    <text evidence="3">The sequence shown here is derived from an EMBL/GenBank/DDBJ whole genome shotgun (WGS) entry which is preliminary data.</text>
</comment>